<feature type="compositionally biased region" description="Low complexity" evidence="14">
    <location>
        <begin position="35"/>
        <end position="47"/>
    </location>
</feature>
<evidence type="ECO:0000313" key="19">
    <source>
        <dbReference type="Proteomes" id="UP000568158"/>
    </source>
</evidence>
<evidence type="ECO:0000256" key="15">
    <source>
        <dbReference type="SAM" id="Phobius"/>
    </source>
</evidence>
<feature type="compositionally biased region" description="Basic and acidic residues" evidence="14">
    <location>
        <begin position="21"/>
        <end position="30"/>
    </location>
</feature>
<keyword evidence="6 15" id="KW-0812">Transmembrane</keyword>
<evidence type="ECO:0000256" key="10">
    <source>
        <dbReference type="ARBA" id="ARBA00023209"/>
    </source>
</evidence>
<dbReference type="GO" id="GO:0006656">
    <property type="term" value="P:phosphatidylcholine biosynthetic process"/>
    <property type="evidence" value="ECO:0007669"/>
    <property type="project" value="TreeGrafter"/>
</dbReference>
<dbReference type="InterPro" id="IPR021261">
    <property type="entry name" value="GPCAT"/>
</dbReference>
<evidence type="ECO:0000256" key="12">
    <source>
        <dbReference type="ARBA" id="ARBA00023315"/>
    </source>
</evidence>
<evidence type="ECO:0000256" key="7">
    <source>
        <dbReference type="ARBA" id="ARBA00022989"/>
    </source>
</evidence>
<evidence type="ECO:0000256" key="13">
    <source>
        <dbReference type="SAM" id="Coils"/>
    </source>
</evidence>
<evidence type="ECO:0000313" key="18">
    <source>
        <dbReference type="Proteomes" id="UP000478008"/>
    </source>
</evidence>
<evidence type="ECO:0000256" key="6">
    <source>
        <dbReference type="ARBA" id="ARBA00022692"/>
    </source>
</evidence>
<dbReference type="AlphaFoldDB" id="A0A7D9H135"/>
<dbReference type="Pfam" id="PF10998">
    <property type="entry name" value="DUF2838"/>
    <property type="match status" value="1"/>
</dbReference>
<keyword evidence="8" id="KW-0443">Lipid metabolism</keyword>
<sequence>MIHYRVSVPPKTENNMNTAVTDEKNKEITDKSYPASLYSESSAVSSAQNTPELIPSSTSSTPKFPPRRSSSADSIPLLDLLSPSNVSVELNRHKTYKWMKNYGRKLNDRRKKKFHISKEDRIKWMKVLNDKFERAYVRIDKTTKASQTEKISFAAVTYIIFLSGLVIGKHPEQFHILYTVLFAVLMPIRFITYYKIGYGFYLADLCYYVNVLLLIYIWILPSSKMLFISCASFSWGTLSFAVITWRNKLVPHSIDKSTSTFIHVLPGVVMYVITHQLPHEFKQKRFPGSVKLEHWELMHGILYTSFLYFVWQLSYHYFITIKRADQIKNGQVTSFEYLRKAFANKPIGKLVNSLPEPFPVVAFTLIQYGYQLGTMSLCPIFFQHKYAASAFVSFIFLTSCYNGATYYVDFYGKKFQKEVLRLQDELNKTESRLAEAQRSTDDLLAKQNFDGSSVSANATPKLGTTDSSVSIISN</sequence>
<feature type="coiled-coil region" evidence="13">
    <location>
        <begin position="412"/>
        <end position="446"/>
    </location>
</feature>
<feature type="transmembrane region" description="Helical" evidence="15">
    <location>
        <begin position="174"/>
        <end position="191"/>
    </location>
</feature>
<keyword evidence="10" id="KW-0594">Phospholipid biosynthesis</keyword>
<evidence type="ECO:0000256" key="3">
    <source>
        <dbReference type="ARBA" id="ARBA00019082"/>
    </source>
</evidence>
<comment type="subcellular location">
    <subcellularLocation>
        <location evidence="1">Membrane</location>
        <topology evidence="1">Multi-pass membrane protein</topology>
    </subcellularLocation>
</comment>
<gene>
    <name evidence="17" type="ORF">DEBR0S1_01398G</name>
    <name evidence="16" type="ORF">HII12_001960</name>
</gene>
<dbReference type="PANTHER" id="PTHR31201">
    <property type="entry name" value="OS01G0585100 PROTEIN"/>
    <property type="match status" value="1"/>
</dbReference>
<dbReference type="Proteomes" id="UP000568158">
    <property type="component" value="Unassembled WGS sequence"/>
</dbReference>
<feature type="compositionally biased region" description="Low complexity" evidence="14">
    <location>
        <begin position="55"/>
        <end position="72"/>
    </location>
</feature>
<keyword evidence="12" id="KW-0012">Acyltransferase</keyword>
<dbReference type="GO" id="GO:0016746">
    <property type="term" value="F:acyltransferase activity"/>
    <property type="evidence" value="ECO:0007669"/>
    <property type="project" value="UniProtKB-KW"/>
</dbReference>
<comment type="similarity">
    <text evidence="2">Belongs to the GPC1 family.</text>
</comment>
<keyword evidence="13" id="KW-0175">Coiled coil</keyword>
<accession>A0A7D9H135</accession>
<keyword evidence="7 15" id="KW-1133">Transmembrane helix</keyword>
<dbReference type="EMBL" id="JABCYN010000022">
    <property type="protein sequence ID" value="KAF6013245.1"/>
    <property type="molecule type" value="Genomic_DNA"/>
</dbReference>
<keyword evidence="11" id="KW-1208">Phospholipid metabolism</keyword>
<evidence type="ECO:0000256" key="2">
    <source>
        <dbReference type="ARBA" id="ARBA00006675"/>
    </source>
</evidence>
<dbReference type="GO" id="GO:0016020">
    <property type="term" value="C:membrane"/>
    <property type="evidence" value="ECO:0007669"/>
    <property type="project" value="UniProtKB-SubCell"/>
</dbReference>
<dbReference type="PANTHER" id="PTHR31201:SF1">
    <property type="entry name" value="GLYCEROPHOSPHOCHOLINE ACYLTRANSFERASE 1"/>
    <property type="match status" value="1"/>
</dbReference>
<organism evidence="17 18">
    <name type="scientific">Dekkera bruxellensis</name>
    <name type="common">Brettanomyces custersii</name>
    <dbReference type="NCBI Taxonomy" id="5007"/>
    <lineage>
        <taxon>Eukaryota</taxon>
        <taxon>Fungi</taxon>
        <taxon>Dikarya</taxon>
        <taxon>Ascomycota</taxon>
        <taxon>Saccharomycotina</taxon>
        <taxon>Pichiomycetes</taxon>
        <taxon>Pichiales</taxon>
        <taxon>Pichiaceae</taxon>
        <taxon>Brettanomyces</taxon>
    </lineage>
</organism>
<feature type="transmembrane region" description="Helical" evidence="15">
    <location>
        <begin position="257"/>
        <end position="277"/>
    </location>
</feature>
<evidence type="ECO:0000256" key="11">
    <source>
        <dbReference type="ARBA" id="ARBA00023264"/>
    </source>
</evidence>
<feature type="transmembrane region" description="Helical" evidence="15">
    <location>
        <begin position="225"/>
        <end position="245"/>
    </location>
</feature>
<dbReference type="EMBL" id="CABFWN010000001">
    <property type="protein sequence ID" value="VUG15845.1"/>
    <property type="molecule type" value="Genomic_DNA"/>
</dbReference>
<keyword evidence="5" id="KW-0808">Transferase</keyword>
<name>A0A7D9H135_DEKBR</name>
<evidence type="ECO:0000256" key="8">
    <source>
        <dbReference type="ARBA" id="ARBA00023098"/>
    </source>
</evidence>
<feature type="transmembrane region" description="Helical" evidence="15">
    <location>
        <begin position="388"/>
        <end position="408"/>
    </location>
</feature>
<keyword evidence="18" id="KW-1185">Reference proteome</keyword>
<evidence type="ECO:0000256" key="9">
    <source>
        <dbReference type="ARBA" id="ARBA00023136"/>
    </source>
</evidence>
<evidence type="ECO:0000256" key="1">
    <source>
        <dbReference type="ARBA" id="ARBA00004141"/>
    </source>
</evidence>
<evidence type="ECO:0000256" key="4">
    <source>
        <dbReference type="ARBA" id="ARBA00022516"/>
    </source>
</evidence>
<keyword evidence="9 15" id="KW-0472">Membrane</keyword>
<keyword evidence="4" id="KW-0444">Lipid biosynthesis</keyword>
<evidence type="ECO:0000313" key="16">
    <source>
        <dbReference type="EMBL" id="KAF6013245.1"/>
    </source>
</evidence>
<evidence type="ECO:0000256" key="5">
    <source>
        <dbReference type="ARBA" id="ARBA00022679"/>
    </source>
</evidence>
<reference evidence="17 18" key="1">
    <citation type="submission" date="2019-07" db="EMBL/GenBank/DDBJ databases">
        <authorList>
            <person name="Friedrich A."/>
            <person name="Schacherer J."/>
        </authorList>
    </citation>
    <scope>NUCLEOTIDE SEQUENCE [LARGE SCALE GENOMIC DNA]</scope>
</reference>
<evidence type="ECO:0000256" key="14">
    <source>
        <dbReference type="SAM" id="MobiDB-lite"/>
    </source>
</evidence>
<feature type="transmembrane region" description="Helical" evidence="15">
    <location>
        <begin position="151"/>
        <end position="168"/>
    </location>
</feature>
<dbReference type="Proteomes" id="UP000478008">
    <property type="component" value="Unassembled WGS sequence"/>
</dbReference>
<evidence type="ECO:0000313" key="17">
    <source>
        <dbReference type="EMBL" id="VUG15845.1"/>
    </source>
</evidence>
<feature type="region of interest" description="Disordered" evidence="14">
    <location>
        <begin position="1"/>
        <end position="72"/>
    </location>
</feature>
<protein>
    <recommendedName>
        <fullName evidence="3">Glycerophosphocholine acyltransferase 1</fullName>
    </recommendedName>
</protein>
<proteinExistence type="inferred from homology"/>
<feature type="transmembrane region" description="Helical" evidence="15">
    <location>
        <begin position="198"/>
        <end position="219"/>
    </location>
</feature>
<feature type="transmembrane region" description="Helical" evidence="15">
    <location>
        <begin position="358"/>
        <end position="382"/>
    </location>
</feature>
<feature type="transmembrane region" description="Helical" evidence="15">
    <location>
        <begin position="297"/>
        <end position="318"/>
    </location>
</feature>
<reference evidence="16 19" key="2">
    <citation type="journal article" date="2020" name="Appl. Microbiol. Biotechnol.">
        <title>Targeted gene deletion in Brettanomyces bruxellensis with an expression-free CRISPR-Cas9 system.</title>
        <authorList>
            <person name="Varela C."/>
            <person name="Bartel C."/>
            <person name="Onetto C."/>
            <person name="Borneman A."/>
        </authorList>
    </citation>
    <scope>NUCLEOTIDE SEQUENCE [LARGE SCALE GENOMIC DNA]</scope>
    <source>
        <strain evidence="16 19">AWRI1613</strain>
    </source>
</reference>